<proteinExistence type="predicted"/>
<dbReference type="RefSeq" id="WP_382410603.1">
    <property type="nucleotide sequence ID" value="NZ_JBHSGU010000027.1"/>
</dbReference>
<organism evidence="1 2">
    <name type="scientific">Glaciecola siphonariae</name>
    <dbReference type="NCBI Taxonomy" id="521012"/>
    <lineage>
        <taxon>Bacteria</taxon>
        <taxon>Pseudomonadati</taxon>
        <taxon>Pseudomonadota</taxon>
        <taxon>Gammaproteobacteria</taxon>
        <taxon>Alteromonadales</taxon>
        <taxon>Alteromonadaceae</taxon>
        <taxon>Glaciecola</taxon>
    </lineage>
</organism>
<evidence type="ECO:0000313" key="1">
    <source>
        <dbReference type="EMBL" id="MFC4701794.1"/>
    </source>
</evidence>
<sequence length="82" mass="9281">MPQNVARTFLRYHIVPFAKPKGGDWSSLDGLGARLASTDDHMATCRGFTERDKLHQGCLLVHILRVDMIPHHPHVNPPHAFF</sequence>
<reference evidence="2" key="1">
    <citation type="journal article" date="2019" name="Int. J. Syst. Evol. Microbiol.">
        <title>The Global Catalogue of Microorganisms (GCM) 10K type strain sequencing project: providing services to taxonomists for standard genome sequencing and annotation.</title>
        <authorList>
            <consortium name="The Broad Institute Genomics Platform"/>
            <consortium name="The Broad Institute Genome Sequencing Center for Infectious Disease"/>
            <person name="Wu L."/>
            <person name="Ma J."/>
        </authorList>
    </citation>
    <scope>NUCLEOTIDE SEQUENCE [LARGE SCALE GENOMIC DNA]</scope>
    <source>
        <strain evidence="2">KACC 12507</strain>
    </source>
</reference>
<accession>A0ABV9M000</accession>
<dbReference type="EMBL" id="JBHSGU010000027">
    <property type="protein sequence ID" value="MFC4701794.1"/>
    <property type="molecule type" value="Genomic_DNA"/>
</dbReference>
<gene>
    <name evidence="1" type="ORF">ACFO4O_16705</name>
</gene>
<evidence type="ECO:0008006" key="3">
    <source>
        <dbReference type="Google" id="ProtNLM"/>
    </source>
</evidence>
<comment type="caution">
    <text evidence="1">The sequence shown here is derived from an EMBL/GenBank/DDBJ whole genome shotgun (WGS) entry which is preliminary data.</text>
</comment>
<protein>
    <recommendedName>
        <fullName evidence="3">FAS1 domain-containing protein</fullName>
    </recommendedName>
</protein>
<evidence type="ECO:0000313" key="2">
    <source>
        <dbReference type="Proteomes" id="UP001595897"/>
    </source>
</evidence>
<keyword evidence="2" id="KW-1185">Reference proteome</keyword>
<dbReference type="Proteomes" id="UP001595897">
    <property type="component" value="Unassembled WGS sequence"/>
</dbReference>
<name>A0ABV9M000_9ALTE</name>